<dbReference type="Pfam" id="PF02630">
    <property type="entry name" value="SCO1-SenC"/>
    <property type="match status" value="1"/>
</dbReference>
<dbReference type="Proteomes" id="UP000337909">
    <property type="component" value="Unassembled WGS sequence"/>
</dbReference>
<evidence type="ECO:0000256" key="2">
    <source>
        <dbReference type="PIRSR" id="PIRSR603782-1"/>
    </source>
</evidence>
<reference evidence="5 6" key="1">
    <citation type="submission" date="2019-09" db="EMBL/GenBank/DDBJ databases">
        <authorList>
            <person name="Chandra G."/>
            <person name="Truman W A."/>
        </authorList>
    </citation>
    <scope>NUCLEOTIDE SEQUENCE [LARGE SCALE GENOMIC DNA]</scope>
    <source>
        <strain evidence="5">PS691</strain>
    </source>
</reference>
<organism evidence="5 6">
    <name type="scientific">Pseudomonas fluorescens</name>
    <dbReference type="NCBI Taxonomy" id="294"/>
    <lineage>
        <taxon>Bacteria</taxon>
        <taxon>Pseudomonadati</taxon>
        <taxon>Pseudomonadota</taxon>
        <taxon>Gammaproteobacteria</taxon>
        <taxon>Pseudomonadales</taxon>
        <taxon>Pseudomonadaceae</taxon>
        <taxon>Pseudomonas</taxon>
    </lineage>
</organism>
<feature type="binding site" evidence="2">
    <location>
        <position position="114"/>
    </location>
    <ligand>
        <name>Cu cation</name>
        <dbReference type="ChEBI" id="CHEBI:23378"/>
    </ligand>
</feature>
<sequence length="277" mass="29996">MKGTHPTPLLLNLIVLTCSLLGLAPLAEAALRCERTLVANVVAFDQPLMFNRLGAQNANGMLHARQGTPLVAPQGTEVKIVDVPLLDQNGRRVHLQQDLLSDRIVVMGFIYTSCTTVCPLVSSIMGKVHKQLGARAGREVQLVSISIDPQRDDPQRLLDYSRKFQDGPGWSWLTGTPSAIRATLKGLGGGDGDLKNHAPLILVGDSKSRHWTRFHGFTDPAVLLKEIERLSSPRLPTGPTAIAQESQPGPPRCSTRRDRPASAMADPACSRALRTGE</sequence>
<evidence type="ECO:0000256" key="4">
    <source>
        <dbReference type="SAM" id="MobiDB-lite"/>
    </source>
</evidence>
<evidence type="ECO:0000313" key="5">
    <source>
        <dbReference type="EMBL" id="VVO38271.1"/>
    </source>
</evidence>
<evidence type="ECO:0000313" key="6">
    <source>
        <dbReference type="Proteomes" id="UP000337909"/>
    </source>
</evidence>
<gene>
    <name evidence="5" type="ORF">PS691_05499</name>
</gene>
<keyword evidence="2" id="KW-0186">Copper</keyword>
<dbReference type="AlphaFoldDB" id="A0A5E7FFP1"/>
<accession>A0A5E7FFP1</accession>
<dbReference type="InterPro" id="IPR003782">
    <property type="entry name" value="SCO1/SenC"/>
</dbReference>
<dbReference type="PANTHER" id="PTHR12151:SF25">
    <property type="entry name" value="LINALOOL DEHYDRATASE_ISOMERASE DOMAIN-CONTAINING PROTEIN"/>
    <property type="match status" value="1"/>
</dbReference>
<dbReference type="PANTHER" id="PTHR12151">
    <property type="entry name" value="ELECTRON TRANSPORT PROTIN SCO1/SENC FAMILY MEMBER"/>
    <property type="match status" value="1"/>
</dbReference>
<dbReference type="GO" id="GO:0046872">
    <property type="term" value="F:metal ion binding"/>
    <property type="evidence" value="ECO:0007669"/>
    <property type="project" value="UniProtKB-KW"/>
</dbReference>
<comment type="similarity">
    <text evidence="1">Belongs to the SCO1/2 family.</text>
</comment>
<dbReference type="EMBL" id="CABVHQ010000098">
    <property type="protein sequence ID" value="VVO38271.1"/>
    <property type="molecule type" value="Genomic_DNA"/>
</dbReference>
<dbReference type="CDD" id="cd02968">
    <property type="entry name" value="SCO"/>
    <property type="match status" value="1"/>
</dbReference>
<evidence type="ECO:0000256" key="3">
    <source>
        <dbReference type="PIRSR" id="PIRSR603782-2"/>
    </source>
</evidence>
<dbReference type="Gene3D" id="3.40.30.10">
    <property type="entry name" value="Glutaredoxin"/>
    <property type="match status" value="1"/>
</dbReference>
<feature type="region of interest" description="Disordered" evidence="4">
    <location>
        <begin position="234"/>
        <end position="277"/>
    </location>
</feature>
<protein>
    <recommendedName>
        <fullName evidence="7">Thioredoxin domain-containing protein</fullName>
    </recommendedName>
</protein>
<dbReference type="SUPFAM" id="SSF52833">
    <property type="entry name" value="Thioredoxin-like"/>
    <property type="match status" value="1"/>
</dbReference>
<feature type="disulfide bond" description="Redox-active" evidence="3">
    <location>
        <begin position="114"/>
        <end position="118"/>
    </location>
</feature>
<keyword evidence="3" id="KW-1015">Disulfide bond</keyword>
<keyword evidence="2" id="KW-0479">Metal-binding</keyword>
<feature type="binding site" evidence="2">
    <location>
        <position position="118"/>
    </location>
    <ligand>
        <name>Cu cation</name>
        <dbReference type="ChEBI" id="CHEBI:23378"/>
    </ligand>
</feature>
<dbReference type="InterPro" id="IPR036249">
    <property type="entry name" value="Thioredoxin-like_sf"/>
</dbReference>
<evidence type="ECO:0000256" key="1">
    <source>
        <dbReference type="ARBA" id="ARBA00010996"/>
    </source>
</evidence>
<evidence type="ECO:0008006" key="7">
    <source>
        <dbReference type="Google" id="ProtNLM"/>
    </source>
</evidence>
<proteinExistence type="inferred from homology"/>
<name>A0A5E7FFP1_PSEFL</name>